<dbReference type="Gene3D" id="2.170.150.80">
    <property type="entry name" value="NAC domain"/>
    <property type="match status" value="1"/>
</dbReference>
<sequence length="161" mass="17151">MPSPSCLAVGVAGVPMAREIIDRLLRPKIAGNQPLPRAGRFVHDADVYAAAPTTSRPRTRPRRRPAPGPAGTSSTRCTTSKRAGGRRVDGSGTWKVAGGGHGTLPEEGAAAEQGESSASLTEWRMHEYGIIQEEQPLILCEVYRSPSRGRRSTGDHKATLS</sequence>
<dbReference type="PROSITE" id="PS51005">
    <property type="entry name" value="NAC"/>
    <property type="match status" value="1"/>
</dbReference>
<proteinExistence type="predicted"/>
<keyword evidence="1" id="KW-0805">Transcription regulation</keyword>
<gene>
    <name evidence="7" type="ORF">PVAP13_1NG054300</name>
</gene>
<keyword evidence="4" id="KW-0539">Nucleus</keyword>
<feature type="compositionally biased region" description="Low complexity" evidence="5">
    <location>
        <begin position="106"/>
        <end position="118"/>
    </location>
</feature>
<evidence type="ECO:0000313" key="7">
    <source>
        <dbReference type="EMBL" id="KAG2649178.1"/>
    </source>
</evidence>
<feature type="region of interest" description="Disordered" evidence="5">
    <location>
        <begin position="27"/>
        <end position="118"/>
    </location>
</feature>
<dbReference type="SUPFAM" id="SSF101941">
    <property type="entry name" value="NAC domain"/>
    <property type="match status" value="1"/>
</dbReference>
<dbReference type="Proteomes" id="UP000823388">
    <property type="component" value="Chromosome 1N"/>
</dbReference>
<evidence type="ECO:0000256" key="3">
    <source>
        <dbReference type="ARBA" id="ARBA00023163"/>
    </source>
</evidence>
<comment type="caution">
    <text evidence="7">The sequence shown here is derived from an EMBL/GenBank/DDBJ whole genome shotgun (WGS) entry which is preliminary data.</text>
</comment>
<accession>A0A8T0WQ49</accession>
<dbReference type="GO" id="GO:0006355">
    <property type="term" value="P:regulation of DNA-templated transcription"/>
    <property type="evidence" value="ECO:0007669"/>
    <property type="project" value="InterPro"/>
</dbReference>
<evidence type="ECO:0000256" key="1">
    <source>
        <dbReference type="ARBA" id="ARBA00023015"/>
    </source>
</evidence>
<evidence type="ECO:0000256" key="4">
    <source>
        <dbReference type="ARBA" id="ARBA00023242"/>
    </source>
</evidence>
<dbReference type="InterPro" id="IPR003441">
    <property type="entry name" value="NAC-dom"/>
</dbReference>
<name>A0A8T0WQ49_PANVG</name>
<protein>
    <recommendedName>
        <fullName evidence="6">NAC domain-containing protein</fullName>
    </recommendedName>
</protein>
<evidence type="ECO:0000256" key="5">
    <source>
        <dbReference type="SAM" id="MobiDB-lite"/>
    </source>
</evidence>
<dbReference type="EMBL" id="CM029038">
    <property type="protein sequence ID" value="KAG2649178.1"/>
    <property type="molecule type" value="Genomic_DNA"/>
</dbReference>
<dbReference type="InterPro" id="IPR036093">
    <property type="entry name" value="NAC_dom_sf"/>
</dbReference>
<keyword evidence="2" id="KW-0238">DNA-binding</keyword>
<feature type="domain" description="NAC" evidence="6">
    <location>
        <begin position="7"/>
        <end position="145"/>
    </location>
</feature>
<dbReference type="GO" id="GO:0003677">
    <property type="term" value="F:DNA binding"/>
    <property type="evidence" value="ECO:0007669"/>
    <property type="project" value="UniProtKB-KW"/>
</dbReference>
<evidence type="ECO:0000259" key="6">
    <source>
        <dbReference type="PROSITE" id="PS51005"/>
    </source>
</evidence>
<reference evidence="7" key="1">
    <citation type="submission" date="2020-05" db="EMBL/GenBank/DDBJ databases">
        <title>WGS assembly of Panicum virgatum.</title>
        <authorList>
            <person name="Lovell J.T."/>
            <person name="Jenkins J."/>
            <person name="Shu S."/>
            <person name="Juenger T.E."/>
            <person name="Schmutz J."/>
        </authorList>
    </citation>
    <scope>NUCLEOTIDE SEQUENCE</scope>
    <source>
        <strain evidence="7">AP13</strain>
    </source>
</reference>
<dbReference type="EMBL" id="CM029038">
    <property type="protein sequence ID" value="KAG2649177.1"/>
    <property type="molecule type" value="Genomic_DNA"/>
</dbReference>
<keyword evidence="8" id="KW-1185">Reference proteome</keyword>
<keyword evidence="3" id="KW-0804">Transcription</keyword>
<evidence type="ECO:0000313" key="8">
    <source>
        <dbReference type="Proteomes" id="UP000823388"/>
    </source>
</evidence>
<dbReference type="AlphaFoldDB" id="A0A8T0WQ49"/>
<evidence type="ECO:0000256" key="2">
    <source>
        <dbReference type="ARBA" id="ARBA00023125"/>
    </source>
</evidence>
<organism evidence="7 8">
    <name type="scientific">Panicum virgatum</name>
    <name type="common">Blackwell switchgrass</name>
    <dbReference type="NCBI Taxonomy" id="38727"/>
    <lineage>
        <taxon>Eukaryota</taxon>
        <taxon>Viridiplantae</taxon>
        <taxon>Streptophyta</taxon>
        <taxon>Embryophyta</taxon>
        <taxon>Tracheophyta</taxon>
        <taxon>Spermatophyta</taxon>
        <taxon>Magnoliopsida</taxon>
        <taxon>Liliopsida</taxon>
        <taxon>Poales</taxon>
        <taxon>Poaceae</taxon>
        <taxon>PACMAD clade</taxon>
        <taxon>Panicoideae</taxon>
        <taxon>Panicodae</taxon>
        <taxon>Paniceae</taxon>
        <taxon>Panicinae</taxon>
        <taxon>Panicum</taxon>
        <taxon>Panicum sect. Hiantes</taxon>
    </lineage>
</organism>